<name>A0A9R1VHG8_LACSA</name>
<evidence type="ECO:0000313" key="2">
    <source>
        <dbReference type="EMBL" id="KAJ0205364.1"/>
    </source>
</evidence>
<dbReference type="Proteomes" id="UP000235145">
    <property type="component" value="Unassembled WGS sequence"/>
</dbReference>
<comment type="caution">
    <text evidence="2">The sequence shown here is derived from an EMBL/GenBank/DDBJ whole genome shotgun (WGS) entry which is preliminary data.</text>
</comment>
<sequence>MDRYTKMSFRLSNAGDTYQRLADKVFEHQIGRNIEVYVDDMMITSIKRKIPRSCHNHDENRSEPREGGGIAKNKNTQYNKDIQSLNGKLEELGRFLAKIIEHNLSFFQALKTHMEKQYHMAE</sequence>
<protein>
    <recommendedName>
        <fullName evidence="4">Reverse transcriptase domain-containing protein</fullName>
    </recommendedName>
</protein>
<accession>A0A9R1VHG8</accession>
<dbReference type="SUPFAM" id="SSF56672">
    <property type="entry name" value="DNA/RNA polymerases"/>
    <property type="match status" value="1"/>
</dbReference>
<dbReference type="EMBL" id="NBSK02000005">
    <property type="protein sequence ID" value="KAJ0205364.1"/>
    <property type="molecule type" value="Genomic_DNA"/>
</dbReference>
<dbReference type="InterPro" id="IPR043128">
    <property type="entry name" value="Rev_trsase/Diguanyl_cyclase"/>
</dbReference>
<evidence type="ECO:0000313" key="3">
    <source>
        <dbReference type="Proteomes" id="UP000235145"/>
    </source>
</evidence>
<keyword evidence="3" id="KW-1185">Reference proteome</keyword>
<evidence type="ECO:0008006" key="4">
    <source>
        <dbReference type="Google" id="ProtNLM"/>
    </source>
</evidence>
<dbReference type="Gene3D" id="3.30.70.270">
    <property type="match status" value="1"/>
</dbReference>
<feature type="region of interest" description="Disordered" evidence="1">
    <location>
        <begin position="51"/>
        <end position="77"/>
    </location>
</feature>
<gene>
    <name evidence="2" type="ORF">LSAT_V11C500254300</name>
</gene>
<dbReference type="AlphaFoldDB" id="A0A9R1VHG8"/>
<organism evidence="2 3">
    <name type="scientific">Lactuca sativa</name>
    <name type="common">Garden lettuce</name>
    <dbReference type="NCBI Taxonomy" id="4236"/>
    <lineage>
        <taxon>Eukaryota</taxon>
        <taxon>Viridiplantae</taxon>
        <taxon>Streptophyta</taxon>
        <taxon>Embryophyta</taxon>
        <taxon>Tracheophyta</taxon>
        <taxon>Spermatophyta</taxon>
        <taxon>Magnoliopsida</taxon>
        <taxon>eudicotyledons</taxon>
        <taxon>Gunneridae</taxon>
        <taxon>Pentapetalae</taxon>
        <taxon>asterids</taxon>
        <taxon>campanulids</taxon>
        <taxon>Asterales</taxon>
        <taxon>Asteraceae</taxon>
        <taxon>Cichorioideae</taxon>
        <taxon>Cichorieae</taxon>
        <taxon>Lactucinae</taxon>
        <taxon>Lactuca</taxon>
    </lineage>
</organism>
<reference evidence="2 3" key="1">
    <citation type="journal article" date="2017" name="Nat. Commun.">
        <title>Genome assembly with in vitro proximity ligation data and whole-genome triplication in lettuce.</title>
        <authorList>
            <person name="Reyes-Chin-Wo S."/>
            <person name="Wang Z."/>
            <person name="Yang X."/>
            <person name="Kozik A."/>
            <person name="Arikit S."/>
            <person name="Song C."/>
            <person name="Xia L."/>
            <person name="Froenicke L."/>
            <person name="Lavelle D.O."/>
            <person name="Truco M.J."/>
            <person name="Xia R."/>
            <person name="Zhu S."/>
            <person name="Xu C."/>
            <person name="Xu H."/>
            <person name="Xu X."/>
            <person name="Cox K."/>
            <person name="Korf I."/>
            <person name="Meyers B.C."/>
            <person name="Michelmore R.W."/>
        </authorList>
    </citation>
    <scope>NUCLEOTIDE SEQUENCE [LARGE SCALE GENOMIC DNA]</scope>
    <source>
        <strain evidence="3">cv. Salinas</strain>
        <tissue evidence="2">Seedlings</tissue>
    </source>
</reference>
<proteinExistence type="predicted"/>
<feature type="compositionally biased region" description="Basic and acidic residues" evidence="1">
    <location>
        <begin position="55"/>
        <end position="66"/>
    </location>
</feature>
<dbReference type="InterPro" id="IPR043502">
    <property type="entry name" value="DNA/RNA_pol_sf"/>
</dbReference>
<evidence type="ECO:0000256" key="1">
    <source>
        <dbReference type="SAM" id="MobiDB-lite"/>
    </source>
</evidence>